<dbReference type="SMART" id="SM00448">
    <property type="entry name" value="REC"/>
    <property type="match status" value="1"/>
</dbReference>
<evidence type="ECO:0000259" key="3">
    <source>
        <dbReference type="PROSITE" id="PS50110"/>
    </source>
</evidence>
<dbReference type="GO" id="GO:0003677">
    <property type="term" value="F:DNA binding"/>
    <property type="evidence" value="ECO:0007669"/>
    <property type="project" value="UniProtKB-KW"/>
</dbReference>
<dbReference type="PANTHER" id="PTHR37299:SF1">
    <property type="entry name" value="STAGE 0 SPORULATION PROTEIN A HOMOLOG"/>
    <property type="match status" value="1"/>
</dbReference>
<accession>A0A3E0TPV3</accession>
<evidence type="ECO:0000313" key="5">
    <source>
        <dbReference type="EMBL" id="REL26528.1"/>
    </source>
</evidence>
<keyword evidence="1" id="KW-0902">Two-component regulatory system</keyword>
<dbReference type="SMART" id="SM00850">
    <property type="entry name" value="LytTR"/>
    <property type="match status" value="1"/>
</dbReference>
<name>A0A3E0TPV3_9GAMM</name>
<dbReference type="InterPro" id="IPR046947">
    <property type="entry name" value="LytR-like"/>
</dbReference>
<keyword evidence="5" id="KW-0238">DNA-binding</keyword>
<feature type="domain" description="HTH LytTR-type" evidence="4">
    <location>
        <begin position="147"/>
        <end position="252"/>
    </location>
</feature>
<organism evidence="5 6">
    <name type="scientific">Thalassotalea euphylliae</name>
    <dbReference type="NCBI Taxonomy" id="1655234"/>
    <lineage>
        <taxon>Bacteria</taxon>
        <taxon>Pseudomonadati</taxon>
        <taxon>Pseudomonadota</taxon>
        <taxon>Gammaproteobacteria</taxon>
        <taxon>Alteromonadales</taxon>
        <taxon>Colwelliaceae</taxon>
        <taxon>Thalassotalea</taxon>
    </lineage>
</organism>
<dbReference type="OrthoDB" id="236568at2"/>
<dbReference type="Pfam" id="PF00072">
    <property type="entry name" value="Response_reg"/>
    <property type="match status" value="1"/>
</dbReference>
<evidence type="ECO:0000259" key="4">
    <source>
        <dbReference type="PROSITE" id="PS50930"/>
    </source>
</evidence>
<dbReference type="PANTHER" id="PTHR37299">
    <property type="entry name" value="TRANSCRIPTIONAL REGULATOR-RELATED"/>
    <property type="match status" value="1"/>
</dbReference>
<dbReference type="Proteomes" id="UP000256478">
    <property type="component" value="Unassembled WGS sequence"/>
</dbReference>
<dbReference type="GO" id="GO:0000156">
    <property type="term" value="F:phosphorelay response regulator activity"/>
    <property type="evidence" value="ECO:0007669"/>
    <property type="project" value="InterPro"/>
</dbReference>
<dbReference type="PROSITE" id="PS50930">
    <property type="entry name" value="HTH_LYTTR"/>
    <property type="match status" value="1"/>
</dbReference>
<keyword evidence="2" id="KW-0597">Phosphoprotein</keyword>
<dbReference type="InterPro" id="IPR011006">
    <property type="entry name" value="CheY-like_superfamily"/>
</dbReference>
<proteinExistence type="predicted"/>
<protein>
    <submittedName>
        <fullName evidence="5">DNA-binding response regulator</fullName>
    </submittedName>
</protein>
<evidence type="ECO:0000256" key="2">
    <source>
        <dbReference type="PROSITE-ProRule" id="PRU00169"/>
    </source>
</evidence>
<dbReference type="AlphaFoldDB" id="A0A3E0TPV3"/>
<evidence type="ECO:0000313" key="6">
    <source>
        <dbReference type="Proteomes" id="UP000256478"/>
    </source>
</evidence>
<gene>
    <name evidence="5" type="ORF">DXX93_08010</name>
</gene>
<evidence type="ECO:0000256" key="1">
    <source>
        <dbReference type="ARBA" id="ARBA00023012"/>
    </source>
</evidence>
<feature type="modified residue" description="4-aspartylphosphate" evidence="2">
    <location>
        <position position="54"/>
    </location>
</feature>
<feature type="domain" description="Response regulatory" evidence="3">
    <location>
        <begin position="3"/>
        <end position="114"/>
    </location>
</feature>
<dbReference type="SUPFAM" id="SSF52172">
    <property type="entry name" value="CheY-like"/>
    <property type="match status" value="1"/>
</dbReference>
<dbReference type="Pfam" id="PF04397">
    <property type="entry name" value="LytTR"/>
    <property type="match status" value="1"/>
</dbReference>
<sequence>MLNILVADDEPLARETIKLLLATQTDVGNVYEAQDGNQVLDVFSEHHPDIVFLDIQMPGKTGIELAEQLPDDTVIIFATAYDQFAITAFELNAIGYLLKPFDDDKFYAALDRARQQVATKSPTNFKKVGQLIQHMVDEQDRAYKTRLVVKDPGRIRLVDVDQINYISGAGNYAEVHLFDDKPVLHRETLTSLEKQLDPNVFVRIHRSTIVRRSSVIELRPNENGDYSVILKSGELLTLSRRNKGKLEALIGEQ</sequence>
<dbReference type="EMBL" id="QUOU01000001">
    <property type="protein sequence ID" value="REL26528.1"/>
    <property type="molecule type" value="Genomic_DNA"/>
</dbReference>
<dbReference type="InterPro" id="IPR007492">
    <property type="entry name" value="LytTR_DNA-bd_dom"/>
</dbReference>
<dbReference type="InterPro" id="IPR001789">
    <property type="entry name" value="Sig_transdc_resp-reg_receiver"/>
</dbReference>
<dbReference type="RefSeq" id="WP_116007645.1">
    <property type="nucleotide sequence ID" value="NZ_QUOU01000001.1"/>
</dbReference>
<dbReference type="Gene3D" id="3.40.50.2300">
    <property type="match status" value="1"/>
</dbReference>
<dbReference type="PROSITE" id="PS50110">
    <property type="entry name" value="RESPONSE_REGULATORY"/>
    <property type="match status" value="1"/>
</dbReference>
<comment type="caution">
    <text evidence="5">The sequence shown here is derived from an EMBL/GenBank/DDBJ whole genome shotgun (WGS) entry which is preliminary data.</text>
</comment>
<dbReference type="Gene3D" id="2.40.50.1020">
    <property type="entry name" value="LytTr DNA-binding domain"/>
    <property type="match status" value="1"/>
</dbReference>
<reference evidence="5 6" key="1">
    <citation type="submission" date="2018-08" db="EMBL/GenBank/DDBJ databases">
        <title>Thalassotalea euphylliae genome.</title>
        <authorList>
            <person name="Summers S."/>
            <person name="Rice S.A."/>
            <person name="Freckelton M.L."/>
            <person name="Nedved B.T."/>
            <person name="Hadfield M.G."/>
        </authorList>
    </citation>
    <scope>NUCLEOTIDE SEQUENCE [LARGE SCALE GENOMIC DNA]</scope>
    <source>
        <strain evidence="5 6">H1</strain>
    </source>
</reference>